<feature type="domain" description="Aldehyde dehydrogenase" evidence="5">
    <location>
        <begin position="6"/>
        <end position="455"/>
    </location>
</feature>
<dbReference type="InterPro" id="IPR015590">
    <property type="entry name" value="Aldehyde_DH_dom"/>
</dbReference>
<evidence type="ECO:0000313" key="7">
    <source>
        <dbReference type="Proteomes" id="UP000282438"/>
    </source>
</evidence>
<comment type="similarity">
    <text evidence="1 4">Belongs to the aldehyde dehydrogenase family.</text>
</comment>
<organism evidence="6 7">
    <name type="scientific">Iodobacter ciconiae</name>
    <dbReference type="NCBI Taxonomy" id="2496266"/>
    <lineage>
        <taxon>Bacteria</taxon>
        <taxon>Pseudomonadati</taxon>
        <taxon>Pseudomonadota</taxon>
        <taxon>Betaproteobacteria</taxon>
        <taxon>Neisseriales</taxon>
        <taxon>Chitinibacteraceae</taxon>
        <taxon>Iodobacter</taxon>
    </lineage>
</organism>
<dbReference type="InterPro" id="IPR016161">
    <property type="entry name" value="Ald_DH/histidinol_DH"/>
</dbReference>
<dbReference type="InterPro" id="IPR029510">
    <property type="entry name" value="Ald_DH_CS_GLU"/>
</dbReference>
<dbReference type="FunFam" id="3.40.309.10:FF:000009">
    <property type="entry name" value="Aldehyde dehydrogenase A"/>
    <property type="match status" value="1"/>
</dbReference>
<dbReference type="KEGG" id="iod:EJO50_10060"/>
<dbReference type="RefSeq" id="WP_125973819.1">
    <property type="nucleotide sequence ID" value="NZ_CP034433.1"/>
</dbReference>
<dbReference type="InterPro" id="IPR016162">
    <property type="entry name" value="Ald_DH_N"/>
</dbReference>
<dbReference type="GO" id="GO:0016620">
    <property type="term" value="F:oxidoreductase activity, acting on the aldehyde or oxo group of donors, NAD or NADP as acceptor"/>
    <property type="evidence" value="ECO:0007669"/>
    <property type="project" value="InterPro"/>
</dbReference>
<dbReference type="Gene3D" id="3.40.605.10">
    <property type="entry name" value="Aldehyde Dehydrogenase, Chain A, domain 1"/>
    <property type="match status" value="1"/>
</dbReference>
<name>A0A3S8ZTP2_9NEIS</name>
<protein>
    <submittedName>
        <fullName evidence="6">Aldehyde dehydrogenase family protein</fullName>
    </submittedName>
</protein>
<evidence type="ECO:0000256" key="2">
    <source>
        <dbReference type="ARBA" id="ARBA00023002"/>
    </source>
</evidence>
<feature type="active site" evidence="3">
    <location>
        <position position="230"/>
    </location>
</feature>
<keyword evidence="7" id="KW-1185">Reference proteome</keyword>
<keyword evidence="2 4" id="KW-0560">Oxidoreductase</keyword>
<dbReference type="OrthoDB" id="6187633at2"/>
<proteinExistence type="inferred from homology"/>
<dbReference type="PROSITE" id="PS00687">
    <property type="entry name" value="ALDEHYDE_DEHYDR_GLU"/>
    <property type="match status" value="1"/>
</dbReference>
<dbReference type="SUPFAM" id="SSF53720">
    <property type="entry name" value="ALDH-like"/>
    <property type="match status" value="1"/>
</dbReference>
<dbReference type="CDD" id="cd07102">
    <property type="entry name" value="ALDH_EDX86601"/>
    <property type="match status" value="1"/>
</dbReference>
<evidence type="ECO:0000256" key="1">
    <source>
        <dbReference type="ARBA" id="ARBA00009986"/>
    </source>
</evidence>
<accession>A0A3S8ZTP2</accession>
<dbReference type="EMBL" id="CP034433">
    <property type="protein sequence ID" value="AZN36795.1"/>
    <property type="molecule type" value="Genomic_DNA"/>
</dbReference>
<dbReference type="PANTHER" id="PTHR11699">
    <property type="entry name" value="ALDEHYDE DEHYDROGENASE-RELATED"/>
    <property type="match status" value="1"/>
</dbReference>
<dbReference type="Proteomes" id="UP000282438">
    <property type="component" value="Chromosome"/>
</dbReference>
<evidence type="ECO:0000256" key="3">
    <source>
        <dbReference type="PROSITE-ProRule" id="PRU10007"/>
    </source>
</evidence>
<dbReference type="AlphaFoldDB" id="A0A3S8ZTP2"/>
<gene>
    <name evidence="6" type="ORF">EJO50_10060</name>
</gene>
<evidence type="ECO:0000256" key="4">
    <source>
        <dbReference type="RuleBase" id="RU003345"/>
    </source>
</evidence>
<reference evidence="6 7" key="1">
    <citation type="submission" date="2018-12" db="EMBL/GenBank/DDBJ databases">
        <title>Complete genome sequence of Iodobacter sp. H11R3.</title>
        <authorList>
            <person name="Bae J.-W."/>
        </authorList>
    </citation>
    <scope>NUCLEOTIDE SEQUENCE [LARGE SCALE GENOMIC DNA]</scope>
    <source>
        <strain evidence="6 7">H11R3</strain>
    </source>
</reference>
<sequence length="469" mass="50469">MPELITISPIDGSEVARRAYADEHHIAATLHRARLAQRDWRQVSLLERMAVLSRAVDAFSANKEAIAEAITRQIGRPIRYSPNEVAGFDTRARHMMAIAPEALADIHPTPIEGFNRFIRREALGVVLVVAPWNYPLLTAVNAIIPALMAGNAVILKHSAQTPLCAEQIHAAFVAAGLPAGVFQYLHTDHASTQKLIQAKEIKHVCFTGSVAGGIAVEQAAAGRFIGVGLELGGNDAALVRSDADLAHAVDTLVDGAFFNSGQSCCGTQRIYVHQSVYQEFVGRALALTEQYVLGNPLDAATTLGPVVRVAAANAVRAAEADALAKGASQIVDTRRFALDDGKGAYLAPRIFTGVNHQMQLMADECFGPVVGIMPVKNDEEAVRLMNDSPYGLTSAVFSRDENVALSLADQLECGTFFMNRCDYLDPALPWTGIKQTGRGATLSVLGYDYLTRPKSFHLKHLTSGDISAF</sequence>
<evidence type="ECO:0000259" key="5">
    <source>
        <dbReference type="Pfam" id="PF00171"/>
    </source>
</evidence>
<dbReference type="Pfam" id="PF00171">
    <property type="entry name" value="Aldedh"/>
    <property type="match status" value="1"/>
</dbReference>
<evidence type="ECO:0000313" key="6">
    <source>
        <dbReference type="EMBL" id="AZN36795.1"/>
    </source>
</evidence>
<dbReference type="InterPro" id="IPR016163">
    <property type="entry name" value="Ald_DH_C"/>
</dbReference>
<dbReference type="Gene3D" id="3.40.309.10">
    <property type="entry name" value="Aldehyde Dehydrogenase, Chain A, domain 2"/>
    <property type="match status" value="1"/>
</dbReference>